<feature type="coiled-coil region" evidence="2">
    <location>
        <begin position="256"/>
        <end position="283"/>
    </location>
</feature>
<name>A0A8S0RV59_OLEEU</name>
<dbReference type="Pfam" id="PF00505">
    <property type="entry name" value="HMG_box"/>
    <property type="match status" value="1"/>
</dbReference>
<comment type="caution">
    <text evidence="6">The sequence shown here is derived from an EMBL/GenBank/DDBJ whole genome shotgun (WGS) entry which is preliminary data.</text>
</comment>
<evidence type="ECO:0000256" key="1">
    <source>
        <dbReference type="PROSITE-ProRule" id="PRU00267"/>
    </source>
</evidence>
<dbReference type="Proteomes" id="UP000594638">
    <property type="component" value="Unassembled WGS sequence"/>
</dbReference>
<organism evidence="6 7">
    <name type="scientific">Olea europaea subsp. europaea</name>
    <dbReference type="NCBI Taxonomy" id="158383"/>
    <lineage>
        <taxon>Eukaryota</taxon>
        <taxon>Viridiplantae</taxon>
        <taxon>Streptophyta</taxon>
        <taxon>Embryophyta</taxon>
        <taxon>Tracheophyta</taxon>
        <taxon>Spermatophyta</taxon>
        <taxon>Magnoliopsida</taxon>
        <taxon>eudicotyledons</taxon>
        <taxon>Gunneridae</taxon>
        <taxon>Pentapetalae</taxon>
        <taxon>asterids</taxon>
        <taxon>lamiids</taxon>
        <taxon>Lamiales</taxon>
        <taxon>Oleaceae</taxon>
        <taxon>Oleeae</taxon>
        <taxon>Olea</taxon>
    </lineage>
</organism>
<dbReference type="Pfam" id="PF01388">
    <property type="entry name" value="ARID"/>
    <property type="match status" value="1"/>
</dbReference>
<dbReference type="SUPFAM" id="SSF47095">
    <property type="entry name" value="HMG-box"/>
    <property type="match status" value="1"/>
</dbReference>
<keyword evidence="2" id="KW-0175">Coiled coil</keyword>
<evidence type="ECO:0000313" key="6">
    <source>
        <dbReference type="EMBL" id="CAA2983935.1"/>
    </source>
</evidence>
<dbReference type="InterPro" id="IPR001606">
    <property type="entry name" value="ARID_dom"/>
</dbReference>
<dbReference type="InterPro" id="IPR036431">
    <property type="entry name" value="ARID_dom_sf"/>
</dbReference>
<dbReference type="SMART" id="SM00501">
    <property type="entry name" value="BRIGHT"/>
    <property type="match status" value="1"/>
</dbReference>
<evidence type="ECO:0000256" key="3">
    <source>
        <dbReference type="SAM" id="MobiDB-lite"/>
    </source>
</evidence>
<dbReference type="PANTHER" id="PTHR46691">
    <property type="entry name" value="HIGH MOBILITY GROUP B PROTEIN 9"/>
    <property type="match status" value="1"/>
</dbReference>
<accession>A0A8S0RV59</accession>
<dbReference type="SUPFAM" id="SSF46774">
    <property type="entry name" value="ARID-like"/>
    <property type="match status" value="1"/>
</dbReference>
<keyword evidence="7" id="KW-1185">Reference proteome</keyword>
<dbReference type="PROSITE" id="PS50118">
    <property type="entry name" value="HMG_BOX_2"/>
    <property type="match status" value="1"/>
</dbReference>
<keyword evidence="1" id="KW-0539">Nucleus</keyword>
<dbReference type="PROSITE" id="PS51011">
    <property type="entry name" value="ARID"/>
    <property type="match status" value="1"/>
</dbReference>
<gene>
    <name evidence="6" type="ORF">OLEA9_A037798</name>
</gene>
<evidence type="ECO:0000259" key="5">
    <source>
        <dbReference type="PROSITE" id="PS51011"/>
    </source>
</evidence>
<dbReference type="AlphaFoldDB" id="A0A8S0RV59"/>
<protein>
    <submittedName>
        <fullName evidence="6">High mobility group B 11</fullName>
    </submittedName>
</protein>
<dbReference type="PANTHER" id="PTHR46691:SF5">
    <property type="entry name" value="HMG (HIGH MOBILITY GROUP) BOX PROTEIN"/>
    <property type="match status" value="1"/>
</dbReference>
<dbReference type="EMBL" id="CACTIH010003747">
    <property type="protein sequence ID" value="CAA2983935.1"/>
    <property type="molecule type" value="Genomic_DNA"/>
</dbReference>
<dbReference type="GO" id="GO:0003677">
    <property type="term" value="F:DNA binding"/>
    <property type="evidence" value="ECO:0007669"/>
    <property type="project" value="UniProtKB-UniRule"/>
</dbReference>
<dbReference type="Gramene" id="OE9A037798T1">
    <property type="protein sequence ID" value="OE9A037798C1"/>
    <property type="gene ID" value="OE9A037798"/>
</dbReference>
<evidence type="ECO:0000256" key="2">
    <source>
        <dbReference type="SAM" id="Coils"/>
    </source>
</evidence>
<keyword evidence="1" id="KW-0238">DNA-binding</keyword>
<dbReference type="OrthoDB" id="1919336at2759"/>
<feature type="domain" description="ARID" evidence="5">
    <location>
        <begin position="26"/>
        <end position="116"/>
    </location>
</feature>
<dbReference type="InterPro" id="IPR009071">
    <property type="entry name" value="HMG_box_dom"/>
</dbReference>
<reference evidence="6 7" key="1">
    <citation type="submission" date="2019-12" db="EMBL/GenBank/DDBJ databases">
        <authorList>
            <person name="Alioto T."/>
            <person name="Alioto T."/>
            <person name="Gomez Garrido J."/>
        </authorList>
    </citation>
    <scope>NUCLEOTIDE SEQUENCE [LARGE SCALE GENOMIC DNA]</scope>
</reference>
<dbReference type="InterPro" id="IPR036910">
    <property type="entry name" value="HMG_box_dom_sf"/>
</dbReference>
<feature type="DNA-binding region" description="HMG box" evidence="1">
    <location>
        <begin position="205"/>
        <end position="274"/>
    </location>
</feature>
<sequence>MEKKINGCDDSGEVNPKSPAINASDKASDDSFYEKLSKLHESSGLSRVFNFQEANLDLHLLYKEVTQRGGIHQVTKYGKWYEVASNLNSQCSVSMRPIELQTVYENLLYQFEQIYHYRVPKEANSMPDKTSLGHSSFGDSLSCVTGKRKYCDSLSSLPTVCSGHLDGPAEKKKSNNHSYQVSAVEQIQAMLSTADKELIKEAEAPLKPRTGYQIFLRIACHKLKEIYGESSSSPNIRDMAIEAWRHLSEEDKLPYIDAHKMDRERYNREIAAYERALNSSSEIHNDYFVSLQPVHENVLLHDESSVELVNQMVKNPQSNDPILQTYWDEFYDSLD</sequence>
<dbReference type="SMART" id="SM01014">
    <property type="entry name" value="ARID"/>
    <property type="match status" value="1"/>
</dbReference>
<proteinExistence type="predicted"/>
<dbReference type="SMART" id="SM00398">
    <property type="entry name" value="HMG"/>
    <property type="match status" value="1"/>
</dbReference>
<dbReference type="Gene3D" id="1.10.150.60">
    <property type="entry name" value="ARID DNA-binding domain"/>
    <property type="match status" value="1"/>
</dbReference>
<feature type="region of interest" description="Disordered" evidence="3">
    <location>
        <begin position="1"/>
        <end position="28"/>
    </location>
</feature>
<evidence type="ECO:0000313" key="7">
    <source>
        <dbReference type="Proteomes" id="UP000594638"/>
    </source>
</evidence>
<feature type="domain" description="HMG box" evidence="4">
    <location>
        <begin position="205"/>
        <end position="274"/>
    </location>
</feature>
<dbReference type="Gene3D" id="1.10.30.10">
    <property type="entry name" value="High mobility group box domain"/>
    <property type="match status" value="1"/>
</dbReference>
<evidence type="ECO:0000259" key="4">
    <source>
        <dbReference type="PROSITE" id="PS50118"/>
    </source>
</evidence>
<dbReference type="GO" id="GO:0005634">
    <property type="term" value="C:nucleus"/>
    <property type="evidence" value="ECO:0007669"/>
    <property type="project" value="UniProtKB-UniRule"/>
</dbReference>